<comment type="caution">
    <text evidence="1">The sequence shown here is derived from an EMBL/GenBank/DDBJ whole genome shotgun (WGS) entry which is preliminary data.</text>
</comment>
<dbReference type="EMBL" id="JTCM02000002">
    <property type="protein sequence ID" value="NEU71284.1"/>
    <property type="molecule type" value="Genomic_DNA"/>
</dbReference>
<dbReference type="InterPro" id="IPR011856">
    <property type="entry name" value="tRNA_endonuc-like_dom_sf"/>
</dbReference>
<gene>
    <name evidence="1" type="ORF">PI95_001470</name>
</gene>
<dbReference type="Gene3D" id="3.40.1350.10">
    <property type="match status" value="1"/>
</dbReference>
<dbReference type="RefSeq" id="WP_039748687.1">
    <property type="nucleotide sequence ID" value="NZ_JTCM02000002.1"/>
</dbReference>
<dbReference type="AlphaFoldDB" id="A0A846H3U8"/>
<dbReference type="Pfam" id="PF08814">
    <property type="entry name" value="XisH"/>
    <property type="match status" value="1"/>
</dbReference>
<reference evidence="1 2" key="1">
    <citation type="journal article" date="2015" name="Genome Announc.">
        <title>Draft Genome Sequence of Cyanobacterium Hassallia byssoidea Strain VB512170, Isolated from Monuments in India.</title>
        <authorList>
            <person name="Singh D."/>
            <person name="Chandrababunaidu M.M."/>
            <person name="Panda A."/>
            <person name="Sen D."/>
            <person name="Bhattacharyya S."/>
            <person name="Adhikary S.P."/>
            <person name="Tripathy S."/>
        </authorList>
    </citation>
    <scope>NUCLEOTIDE SEQUENCE [LARGE SCALE GENOMIC DNA]</scope>
    <source>
        <strain evidence="1 2">VB512170</strain>
    </source>
</reference>
<dbReference type="SUPFAM" id="SSF52980">
    <property type="entry name" value="Restriction endonuclease-like"/>
    <property type="match status" value="1"/>
</dbReference>
<dbReference type="Proteomes" id="UP000031549">
    <property type="component" value="Unassembled WGS sequence"/>
</dbReference>
<accession>A0A846H3U8</accession>
<evidence type="ECO:0000313" key="2">
    <source>
        <dbReference type="Proteomes" id="UP000031549"/>
    </source>
</evidence>
<sequence length="138" mass="16000">MSARDIFHNAVRVALEKDGWIITHDPLSIKVDEIDFYIDLGAERILAAQKAGQQIAVEIKSFLSASEVSDFYVALGQTLTYRSALRKKYPNRILYLAISEDIYQDFFVRPFIQEVIVEYQLKLLIFSPIKEEVLLWKE</sequence>
<proteinExistence type="predicted"/>
<organism evidence="1 2">
    <name type="scientific">Hassallia byssoidea VB512170</name>
    <dbReference type="NCBI Taxonomy" id="1304833"/>
    <lineage>
        <taxon>Bacteria</taxon>
        <taxon>Bacillati</taxon>
        <taxon>Cyanobacteriota</taxon>
        <taxon>Cyanophyceae</taxon>
        <taxon>Nostocales</taxon>
        <taxon>Tolypothrichaceae</taxon>
        <taxon>Hassallia</taxon>
    </lineage>
</organism>
<dbReference type="InterPro" id="IPR011335">
    <property type="entry name" value="Restrct_endonuc-II-like"/>
</dbReference>
<dbReference type="InterPro" id="IPR014919">
    <property type="entry name" value="XisH"/>
</dbReference>
<evidence type="ECO:0000313" key="1">
    <source>
        <dbReference type="EMBL" id="NEU71284.1"/>
    </source>
</evidence>
<dbReference type="GO" id="GO:0003676">
    <property type="term" value="F:nucleic acid binding"/>
    <property type="evidence" value="ECO:0007669"/>
    <property type="project" value="InterPro"/>
</dbReference>
<name>A0A846H3U8_9CYAN</name>
<protein>
    <submittedName>
        <fullName evidence="1">Fatty-acid oxidation protein subunit alpha</fullName>
    </submittedName>
</protein>
<dbReference type="CDD" id="cd22366">
    <property type="entry name" value="XisH-like"/>
    <property type="match status" value="1"/>
</dbReference>
<keyword evidence="2" id="KW-1185">Reference proteome</keyword>